<name>A0A3S9V1M1_9BACL</name>
<keyword evidence="5 6" id="KW-0472">Membrane</keyword>
<evidence type="ECO:0000256" key="5">
    <source>
        <dbReference type="ARBA" id="ARBA00023136"/>
    </source>
</evidence>
<comment type="subcellular location">
    <subcellularLocation>
        <location evidence="1">Endomembrane system</location>
    </subcellularLocation>
</comment>
<dbReference type="InterPro" id="IPR007383">
    <property type="entry name" value="DUF445"/>
</dbReference>
<dbReference type="Proteomes" id="UP000270678">
    <property type="component" value="Chromosome"/>
</dbReference>
<dbReference type="Pfam" id="PF04286">
    <property type="entry name" value="DUF445"/>
    <property type="match status" value="1"/>
</dbReference>
<evidence type="ECO:0000313" key="8">
    <source>
        <dbReference type="Proteomes" id="UP000270678"/>
    </source>
</evidence>
<dbReference type="RefSeq" id="WP_127001198.1">
    <property type="nucleotide sequence ID" value="NZ_CP034346.1"/>
</dbReference>
<dbReference type="AlphaFoldDB" id="A0A3S9V1M1"/>
<accession>A0A3S9V1M1</accession>
<evidence type="ECO:0000313" key="7">
    <source>
        <dbReference type="EMBL" id="AZS16519.1"/>
    </source>
</evidence>
<dbReference type="PANTHER" id="PTHR35791">
    <property type="entry name" value="UPF0754 MEMBRANE PROTEIN YHEB"/>
    <property type="match status" value="1"/>
</dbReference>
<evidence type="ECO:0000256" key="3">
    <source>
        <dbReference type="ARBA" id="ARBA00022692"/>
    </source>
</evidence>
<reference evidence="8" key="1">
    <citation type="submission" date="2018-12" db="EMBL/GenBank/DDBJ databases">
        <title>Complete genome sequence of Paenibacillus sp. MBLB1234.</title>
        <authorList>
            <person name="Nam Y.-D."/>
            <person name="Kang J."/>
            <person name="Chung W.-H."/>
            <person name="Park Y.S."/>
        </authorList>
    </citation>
    <scope>NUCLEOTIDE SEQUENCE [LARGE SCALE GENOMIC DNA]</scope>
    <source>
        <strain evidence="8">MBLB1234</strain>
    </source>
</reference>
<dbReference type="GO" id="GO:0012505">
    <property type="term" value="C:endomembrane system"/>
    <property type="evidence" value="ECO:0007669"/>
    <property type="project" value="UniProtKB-SubCell"/>
</dbReference>
<dbReference type="KEGG" id="plut:EI981_20055"/>
<organism evidence="7 8">
    <name type="scientific">Paenibacillus lutimineralis</name>
    <dbReference type="NCBI Taxonomy" id="2707005"/>
    <lineage>
        <taxon>Bacteria</taxon>
        <taxon>Bacillati</taxon>
        <taxon>Bacillota</taxon>
        <taxon>Bacilli</taxon>
        <taxon>Bacillales</taxon>
        <taxon>Paenibacillaceae</taxon>
        <taxon>Paenibacillus</taxon>
    </lineage>
</organism>
<gene>
    <name evidence="7" type="ORF">EI981_20055</name>
</gene>
<evidence type="ECO:0000256" key="2">
    <source>
        <dbReference type="ARBA" id="ARBA00008053"/>
    </source>
</evidence>
<evidence type="ECO:0000256" key="6">
    <source>
        <dbReference type="SAM" id="Phobius"/>
    </source>
</evidence>
<comment type="similarity">
    <text evidence="2">Belongs to the UPF0754 family.</text>
</comment>
<evidence type="ECO:0000256" key="4">
    <source>
        <dbReference type="ARBA" id="ARBA00022989"/>
    </source>
</evidence>
<keyword evidence="3 6" id="KW-0812">Transmembrane</keyword>
<feature type="transmembrane region" description="Helical" evidence="6">
    <location>
        <begin position="363"/>
        <end position="386"/>
    </location>
</feature>
<sequence length="387" mass="44082">MNPWIYIMVSVAVAAFVGGITNHFAIKMLFHPRKKMMIGRFRVPFTPGLIPKRREDIAQSLGNVVADYLVTSEGLQDMVLRPSFKQKVEDYLRALLYKWTQSPLTLKEAALTVWEEDKWEAIKLKLTNTTNSVLEHGMDWLWNQYGLGDKALKEVIPGWTEENRERWSEIAAEALLRTIEEELLSAGGQRMLSKMAAGLADQAGGFLGTMAAIFMDEDKMVRKLTPALVRALRGDETREKVARAIKDKLEEYAEKPINELLQLLANEEGKDWIISQLQKLPLDRWISKAEELKLSSLLASWKPQLEQAIPSFTDRMLRGIVRGIPVVMTAIQLPKLVHEQVQKFPIELLEEVILSVSGKEFRAITWLGVVLGGMIGLLQSLFMLWWR</sequence>
<evidence type="ECO:0000256" key="1">
    <source>
        <dbReference type="ARBA" id="ARBA00004308"/>
    </source>
</evidence>
<protein>
    <submittedName>
        <fullName evidence="7">DUF445 family protein</fullName>
    </submittedName>
</protein>
<dbReference type="EMBL" id="CP034346">
    <property type="protein sequence ID" value="AZS16519.1"/>
    <property type="molecule type" value="Genomic_DNA"/>
</dbReference>
<dbReference type="PANTHER" id="PTHR35791:SF1">
    <property type="entry name" value="UPF0754 MEMBRANE PROTEIN YHEB"/>
    <property type="match status" value="1"/>
</dbReference>
<proteinExistence type="inferred from homology"/>
<keyword evidence="4 6" id="KW-1133">Transmembrane helix</keyword>
<keyword evidence="8" id="KW-1185">Reference proteome</keyword>
<feature type="transmembrane region" description="Helical" evidence="6">
    <location>
        <begin position="6"/>
        <end position="30"/>
    </location>
</feature>
<dbReference type="OrthoDB" id="9787430at2"/>